<evidence type="ECO:0000256" key="1">
    <source>
        <dbReference type="SAM" id="MobiDB-lite"/>
    </source>
</evidence>
<feature type="domain" description="Nucleoplasmin-like" evidence="2">
    <location>
        <begin position="10"/>
        <end position="100"/>
    </location>
</feature>
<feature type="compositionally biased region" description="Acidic residues" evidence="1">
    <location>
        <begin position="105"/>
        <end position="121"/>
    </location>
</feature>
<feature type="compositionally biased region" description="Basic and acidic residues" evidence="1">
    <location>
        <begin position="122"/>
        <end position="141"/>
    </location>
</feature>
<dbReference type="OrthoDB" id="1902587at2759"/>
<evidence type="ECO:0000313" key="4">
    <source>
        <dbReference type="Proteomes" id="UP000591131"/>
    </source>
</evidence>
<dbReference type="Gene3D" id="2.60.120.340">
    <property type="entry name" value="Nucleoplasmin core domain"/>
    <property type="match status" value="1"/>
</dbReference>
<accession>A0A7J6N1L4</accession>
<comment type="caution">
    <text evidence="3">The sequence shown here is derived from an EMBL/GenBank/DDBJ whole genome shotgun (WGS) entry which is preliminary data.</text>
</comment>
<organism evidence="3 4">
    <name type="scientific">Perkinsus chesapeaki</name>
    <name type="common">Clam parasite</name>
    <name type="synonym">Perkinsus andrewsi</name>
    <dbReference type="NCBI Taxonomy" id="330153"/>
    <lineage>
        <taxon>Eukaryota</taxon>
        <taxon>Sar</taxon>
        <taxon>Alveolata</taxon>
        <taxon>Perkinsozoa</taxon>
        <taxon>Perkinsea</taxon>
        <taxon>Perkinsida</taxon>
        <taxon>Perkinsidae</taxon>
        <taxon>Perkinsus</taxon>
    </lineage>
</organism>
<name>A0A7J6N1L4_PERCH</name>
<evidence type="ECO:0000259" key="2">
    <source>
        <dbReference type="Pfam" id="PF17800"/>
    </source>
</evidence>
<dbReference type="InterPro" id="IPR041232">
    <property type="entry name" value="NPL"/>
</dbReference>
<dbReference type="Proteomes" id="UP000591131">
    <property type="component" value="Unassembled WGS sequence"/>
</dbReference>
<keyword evidence="4" id="KW-1185">Reference proteome</keyword>
<reference evidence="3 4" key="1">
    <citation type="submission" date="2020-04" db="EMBL/GenBank/DDBJ databases">
        <title>Perkinsus chesapeaki whole genome sequence.</title>
        <authorList>
            <person name="Bogema D.R."/>
        </authorList>
    </citation>
    <scope>NUCLEOTIDE SEQUENCE [LARGE SCALE GENOMIC DNA]</scope>
    <source>
        <strain evidence="3">ATCC PRA-425</strain>
    </source>
</reference>
<feature type="compositionally biased region" description="Basic and acidic residues" evidence="1">
    <location>
        <begin position="233"/>
        <end position="242"/>
    </location>
</feature>
<dbReference type="AlphaFoldDB" id="A0A7J6N1L4"/>
<protein>
    <recommendedName>
        <fullName evidence="2">Nucleoplasmin-like domain-containing protein</fullName>
    </recommendedName>
</protein>
<feature type="compositionally biased region" description="Basic and acidic residues" evidence="1">
    <location>
        <begin position="190"/>
        <end position="223"/>
    </location>
</feature>
<gene>
    <name evidence="3" type="ORF">FOL47_010356</name>
</gene>
<evidence type="ECO:0000313" key="3">
    <source>
        <dbReference type="EMBL" id="KAF4677763.1"/>
    </source>
</evidence>
<proteinExistence type="predicted"/>
<dbReference type="Pfam" id="PF17800">
    <property type="entry name" value="NPL"/>
    <property type="match status" value="1"/>
</dbReference>
<feature type="region of interest" description="Disordered" evidence="1">
    <location>
        <begin position="105"/>
        <end position="242"/>
    </location>
</feature>
<feature type="compositionally biased region" description="Acidic residues" evidence="1">
    <location>
        <begin position="146"/>
        <end position="176"/>
    </location>
</feature>
<dbReference type="EMBL" id="JAAPAO010000008">
    <property type="protein sequence ID" value="KAF4677763.1"/>
    <property type="molecule type" value="Genomic_DNA"/>
</dbReference>
<sequence length="296" mass="32559">MESPRLMKMFFGVALKGGESETMDEVNADMVHLTQACLVNPKSDARCEIQVKESEGDSFTIAVLQKGATEALGLDLTFSPADPPTFVNKGKEEVHLTGCYEFYDTEEGDDESEEESSEAGEADMHEALNKELTRMVKEKAKQQGMEVEDSDEESDDDEEEGDEIVEELEEEEEEEEQKPSPKKAAASPKKVTESPKKPSPKKVAEAAAKPEDKKRKLSVDEASPKASKPAKAAKKDGNKVEDDYAKSIVEYLTKNGRTNVGQIGSKLRKPASVSKLSNFIKSRPEFKLSSGFIELA</sequence>